<dbReference type="GO" id="GO:0004190">
    <property type="term" value="F:aspartic-type endopeptidase activity"/>
    <property type="evidence" value="ECO:0007669"/>
    <property type="project" value="UniProtKB-EC"/>
</dbReference>
<dbReference type="InterPro" id="IPR000045">
    <property type="entry name" value="Prepilin_IV_endopep_pep"/>
</dbReference>
<feature type="transmembrane region" description="Helical" evidence="7">
    <location>
        <begin position="6"/>
        <end position="23"/>
    </location>
</feature>
<feature type="domain" description="Prepilin peptidase A24 N-terminal" evidence="9">
    <location>
        <begin position="11"/>
        <end position="91"/>
    </location>
</feature>
<dbReference type="Gene3D" id="1.20.120.1220">
    <property type="match status" value="1"/>
</dbReference>
<dbReference type="PANTHER" id="PTHR30487">
    <property type="entry name" value="TYPE 4 PREPILIN-LIKE PROTEINS LEADER PEPTIDE-PROCESSING ENZYME"/>
    <property type="match status" value="1"/>
</dbReference>
<feature type="transmembrane region" description="Helical" evidence="7">
    <location>
        <begin position="72"/>
        <end position="90"/>
    </location>
</feature>
<gene>
    <name evidence="10" type="ORF">J2Z69_002623</name>
</gene>
<evidence type="ECO:0000256" key="4">
    <source>
        <dbReference type="ARBA" id="ARBA00022692"/>
    </source>
</evidence>
<keyword evidence="11" id="KW-1185">Reference proteome</keyword>
<reference evidence="10 11" key="1">
    <citation type="submission" date="2021-03" db="EMBL/GenBank/DDBJ databases">
        <title>Genomic Encyclopedia of Type Strains, Phase IV (KMG-IV): sequencing the most valuable type-strain genomes for metagenomic binning, comparative biology and taxonomic classification.</title>
        <authorList>
            <person name="Goeker M."/>
        </authorList>
    </citation>
    <scope>NUCLEOTIDE SEQUENCE [LARGE SCALE GENOMIC DNA]</scope>
    <source>
        <strain evidence="10 11">DSM 26806</strain>
    </source>
</reference>
<dbReference type="EC" id="3.4.23.43" evidence="10"/>
<evidence type="ECO:0000259" key="9">
    <source>
        <dbReference type="Pfam" id="PF06750"/>
    </source>
</evidence>
<keyword evidence="5 7" id="KW-1133">Transmembrane helix</keyword>
<dbReference type="PANTHER" id="PTHR30487:SF0">
    <property type="entry name" value="PREPILIN LEADER PEPTIDASE_N-METHYLTRANSFERASE-RELATED"/>
    <property type="match status" value="1"/>
</dbReference>
<evidence type="ECO:0000256" key="2">
    <source>
        <dbReference type="ARBA" id="ARBA00005801"/>
    </source>
</evidence>
<evidence type="ECO:0000313" key="11">
    <source>
        <dbReference type="Proteomes" id="UP001519288"/>
    </source>
</evidence>
<feature type="transmembrane region" description="Helical" evidence="7">
    <location>
        <begin position="226"/>
        <end position="248"/>
    </location>
</feature>
<keyword evidence="10" id="KW-0489">Methyltransferase</keyword>
<keyword evidence="10" id="KW-0808">Transferase</keyword>
<evidence type="ECO:0000256" key="5">
    <source>
        <dbReference type="ARBA" id="ARBA00022989"/>
    </source>
</evidence>
<evidence type="ECO:0000256" key="6">
    <source>
        <dbReference type="ARBA" id="ARBA00023136"/>
    </source>
</evidence>
<comment type="similarity">
    <text evidence="2">Belongs to the peptidase A24 family.</text>
</comment>
<keyword evidence="10" id="KW-0378">Hydrolase</keyword>
<feature type="domain" description="Prepilin type IV endopeptidase peptidase" evidence="8">
    <location>
        <begin position="105"/>
        <end position="206"/>
    </location>
</feature>
<sequence>MSIIIALYITLIGLIMGSFYNVVASRIPVGESIVHPPSHCSGCGTKLKARDLIPLLSYVASKGRCRYCGMRLSWLYPASEAMTGLLFLWIFNLKEITTESLIGFTLVSMGIIVSVADMIYMRIPNKILMFFAPLFIILVIIWPAHSLWSHGLGAIAGGGILVLIVLITGAMGIGDVKLFALCGWCIGLPNTLLALLLACAIGTLVGGGLMLTGQVKRGQPISFGPFLMIGTLIAYGYGSEIIGGYLSLIG</sequence>
<evidence type="ECO:0000256" key="7">
    <source>
        <dbReference type="SAM" id="Phobius"/>
    </source>
</evidence>
<feature type="transmembrane region" description="Helical" evidence="7">
    <location>
        <begin position="102"/>
        <end position="120"/>
    </location>
</feature>
<dbReference type="GO" id="GO:0008168">
    <property type="term" value="F:methyltransferase activity"/>
    <property type="evidence" value="ECO:0007669"/>
    <property type="project" value="UniProtKB-KW"/>
</dbReference>
<feature type="transmembrane region" description="Helical" evidence="7">
    <location>
        <begin position="178"/>
        <end position="206"/>
    </location>
</feature>
<evidence type="ECO:0000313" key="10">
    <source>
        <dbReference type="EMBL" id="MBP2001578.1"/>
    </source>
</evidence>
<accession>A0ABS4JIP3</accession>
<feature type="transmembrane region" description="Helical" evidence="7">
    <location>
        <begin position="151"/>
        <end position="171"/>
    </location>
</feature>
<keyword evidence="4 7" id="KW-0812">Transmembrane</keyword>
<dbReference type="RefSeq" id="WP_209863160.1">
    <property type="nucleotide sequence ID" value="NZ_JAGGLD010000004.1"/>
</dbReference>
<dbReference type="InterPro" id="IPR050882">
    <property type="entry name" value="Prepilin_peptidase/N-MTase"/>
</dbReference>
<dbReference type="Proteomes" id="UP001519288">
    <property type="component" value="Unassembled WGS sequence"/>
</dbReference>
<comment type="subcellular location">
    <subcellularLocation>
        <location evidence="1">Cell membrane</location>
        <topology evidence="1">Multi-pass membrane protein</topology>
    </subcellularLocation>
</comment>
<dbReference type="Pfam" id="PF06750">
    <property type="entry name" value="A24_N_bact"/>
    <property type="match status" value="1"/>
</dbReference>
<organism evidence="10 11">
    <name type="scientific">Paenibacillus shirakamiensis</name>
    <dbReference type="NCBI Taxonomy" id="1265935"/>
    <lineage>
        <taxon>Bacteria</taxon>
        <taxon>Bacillati</taxon>
        <taxon>Bacillota</taxon>
        <taxon>Bacilli</taxon>
        <taxon>Bacillales</taxon>
        <taxon>Paenibacillaceae</taxon>
        <taxon>Paenibacillus</taxon>
    </lineage>
</organism>
<proteinExistence type="inferred from homology"/>
<dbReference type="EC" id="2.1.1.-" evidence="10"/>
<feature type="transmembrane region" description="Helical" evidence="7">
    <location>
        <begin position="127"/>
        <end position="145"/>
    </location>
</feature>
<comment type="caution">
    <text evidence="10">The sequence shown here is derived from an EMBL/GenBank/DDBJ whole genome shotgun (WGS) entry which is preliminary data.</text>
</comment>
<dbReference type="Pfam" id="PF01478">
    <property type="entry name" value="Peptidase_A24"/>
    <property type="match status" value="1"/>
</dbReference>
<keyword evidence="3" id="KW-1003">Cell membrane</keyword>
<protein>
    <submittedName>
        <fullName evidence="10">Leader peptidase (Prepilin peptidase)/N-methyltransferase</fullName>
        <ecNumber evidence="10">2.1.1.-</ecNumber>
        <ecNumber evidence="10">3.4.23.43</ecNumber>
    </submittedName>
</protein>
<dbReference type="InterPro" id="IPR010627">
    <property type="entry name" value="Prepilin_pept_A24_N"/>
</dbReference>
<evidence type="ECO:0000256" key="3">
    <source>
        <dbReference type="ARBA" id="ARBA00022475"/>
    </source>
</evidence>
<name>A0ABS4JIP3_9BACL</name>
<evidence type="ECO:0000256" key="1">
    <source>
        <dbReference type="ARBA" id="ARBA00004651"/>
    </source>
</evidence>
<dbReference type="EMBL" id="JAGGLD010000004">
    <property type="protein sequence ID" value="MBP2001578.1"/>
    <property type="molecule type" value="Genomic_DNA"/>
</dbReference>
<evidence type="ECO:0000259" key="8">
    <source>
        <dbReference type="Pfam" id="PF01478"/>
    </source>
</evidence>
<keyword evidence="6 7" id="KW-0472">Membrane</keyword>
<dbReference type="GO" id="GO:0032259">
    <property type="term" value="P:methylation"/>
    <property type="evidence" value="ECO:0007669"/>
    <property type="project" value="UniProtKB-KW"/>
</dbReference>